<feature type="transmembrane region" description="Helical" evidence="1">
    <location>
        <begin position="277"/>
        <end position="298"/>
    </location>
</feature>
<keyword evidence="1" id="KW-0472">Membrane</keyword>
<accession>A0A0G1F5V6</accession>
<comment type="caution">
    <text evidence="2">The sequence shown here is derived from an EMBL/GenBank/DDBJ whole genome shotgun (WGS) entry which is preliminary data.</text>
</comment>
<reference evidence="2 3" key="1">
    <citation type="journal article" date="2015" name="Nature">
        <title>rRNA introns, odd ribosomes, and small enigmatic genomes across a large radiation of phyla.</title>
        <authorList>
            <person name="Brown C.T."/>
            <person name="Hug L.A."/>
            <person name="Thomas B.C."/>
            <person name="Sharon I."/>
            <person name="Castelle C.J."/>
            <person name="Singh A."/>
            <person name="Wilkins M.J."/>
            <person name="Williams K.H."/>
            <person name="Banfield J.F."/>
        </authorList>
    </citation>
    <scope>NUCLEOTIDE SEQUENCE [LARGE SCALE GENOMIC DNA]</scope>
</reference>
<dbReference type="AlphaFoldDB" id="A0A0G1F5V6"/>
<proteinExistence type="predicted"/>
<keyword evidence="1" id="KW-1133">Transmembrane helix</keyword>
<feature type="transmembrane region" description="Helical" evidence="1">
    <location>
        <begin position="126"/>
        <end position="148"/>
    </location>
</feature>
<organism evidence="2 3">
    <name type="scientific">Candidatus Wolfebacteria bacterium GW2011_GWC1_43_10</name>
    <dbReference type="NCBI Taxonomy" id="1619011"/>
    <lineage>
        <taxon>Bacteria</taxon>
        <taxon>Candidatus Wolfeibacteriota</taxon>
    </lineage>
</organism>
<feature type="transmembrane region" description="Helical" evidence="1">
    <location>
        <begin position="403"/>
        <end position="423"/>
    </location>
</feature>
<feature type="transmembrane region" description="Helical" evidence="1">
    <location>
        <begin position="21"/>
        <end position="42"/>
    </location>
</feature>
<feature type="transmembrane region" description="Helical" evidence="1">
    <location>
        <begin position="198"/>
        <end position="222"/>
    </location>
</feature>
<dbReference type="NCBIfam" id="NF037982">
    <property type="entry name" value="Nramp_1"/>
    <property type="match status" value="1"/>
</dbReference>
<feature type="transmembrane region" description="Helical" evidence="1">
    <location>
        <begin position="48"/>
        <end position="67"/>
    </location>
</feature>
<evidence type="ECO:0000313" key="2">
    <source>
        <dbReference type="EMBL" id="KKS82268.1"/>
    </source>
</evidence>
<feature type="transmembrane region" description="Helical" evidence="1">
    <location>
        <begin position="157"/>
        <end position="178"/>
    </location>
</feature>
<sequence>MDKFPQLEKKELPPPFSWKKAIGVGVVVMGMAVGTGEIILWPHLVAKHGLGILWLALLGISSQYFINKEVARHTLATGESFFTTSARILKWSAPFWFLSVIILYIWPGWASALGTILKELFGVGTYYLWSLVVLGLVLLITFVGRVAYNVLEKTLKIIVPVFILMLVSISFLNLNGSIIKEALKGLFDFGNIPGGIDINVLLGAIVFTGAGGMLNLCVSLWYRDKQLGMCAHTGRITNPISGKSEAVAATGHTFEPTPHNLERWKGWMRYVKIDQGIIFWLVGLITLFLLVVNAYAVLSPHGVVPEGFQLAIVQARIFGERWGSFGFDLFLVMTFLMLFSVMWTVIDALTRMVSDILYTNSHTGPFAKYLPEFKKVSLGSFYYIVITLVVILGAVLIPLKQPLVFLVLSGVLGGLSMALYTPLLIYMNNTRLPKEIRPSWSTNLAMAAISLFYIYFAIRIIVSYFSV</sequence>
<feature type="transmembrane region" description="Helical" evidence="1">
    <location>
        <begin position="88"/>
        <end position="106"/>
    </location>
</feature>
<dbReference type="Proteomes" id="UP000034810">
    <property type="component" value="Unassembled WGS sequence"/>
</dbReference>
<dbReference type="EMBL" id="LCFA01000011">
    <property type="protein sequence ID" value="KKS82268.1"/>
    <property type="molecule type" value="Genomic_DNA"/>
</dbReference>
<protein>
    <submittedName>
        <fullName evidence="2">Uncharacterized protein</fullName>
    </submittedName>
</protein>
<evidence type="ECO:0000256" key="1">
    <source>
        <dbReference type="SAM" id="Phobius"/>
    </source>
</evidence>
<feature type="transmembrane region" description="Helical" evidence="1">
    <location>
        <begin position="376"/>
        <end position="397"/>
    </location>
</feature>
<feature type="transmembrane region" description="Helical" evidence="1">
    <location>
        <begin position="329"/>
        <end position="349"/>
    </location>
</feature>
<evidence type="ECO:0000313" key="3">
    <source>
        <dbReference type="Proteomes" id="UP000034810"/>
    </source>
</evidence>
<keyword evidence="1" id="KW-0812">Transmembrane</keyword>
<feature type="transmembrane region" description="Helical" evidence="1">
    <location>
        <begin position="444"/>
        <end position="465"/>
    </location>
</feature>
<gene>
    <name evidence="2" type="ORF">UV58_C0011G0022</name>
</gene>
<name>A0A0G1F5V6_9BACT</name>